<keyword evidence="1" id="KW-0175">Coiled coil</keyword>
<feature type="region of interest" description="Disordered" evidence="2">
    <location>
        <begin position="299"/>
        <end position="383"/>
    </location>
</feature>
<evidence type="ECO:0000256" key="2">
    <source>
        <dbReference type="SAM" id="MobiDB-lite"/>
    </source>
</evidence>
<feature type="region of interest" description="Disordered" evidence="2">
    <location>
        <begin position="963"/>
        <end position="990"/>
    </location>
</feature>
<feature type="compositionally biased region" description="Low complexity" evidence="2">
    <location>
        <begin position="318"/>
        <end position="333"/>
    </location>
</feature>
<feature type="region of interest" description="Disordered" evidence="2">
    <location>
        <begin position="491"/>
        <end position="514"/>
    </location>
</feature>
<comment type="caution">
    <text evidence="3">The sequence shown here is derived from an EMBL/GenBank/DDBJ whole genome shotgun (WGS) entry which is preliminary data.</text>
</comment>
<feature type="region of interest" description="Disordered" evidence="2">
    <location>
        <begin position="262"/>
        <end position="281"/>
    </location>
</feature>
<feature type="compositionally biased region" description="Low complexity" evidence="2">
    <location>
        <begin position="156"/>
        <end position="171"/>
    </location>
</feature>
<dbReference type="EMBL" id="VLTO01000095">
    <property type="protein sequence ID" value="KAA0165393.1"/>
    <property type="molecule type" value="Genomic_DNA"/>
</dbReference>
<feature type="region of interest" description="Disordered" evidence="2">
    <location>
        <begin position="895"/>
        <end position="933"/>
    </location>
</feature>
<dbReference type="OrthoDB" id="10601903at2759"/>
<feature type="compositionally biased region" description="Gly residues" evidence="2">
    <location>
        <begin position="425"/>
        <end position="446"/>
    </location>
</feature>
<feature type="compositionally biased region" description="Gly residues" evidence="2">
    <location>
        <begin position="897"/>
        <end position="918"/>
    </location>
</feature>
<sequence length="1225" mass="123301">MEHAIPMRLSRDIADISKGKNQSKWRVVWRFCFEGIPREHVITLTHSVLSGKKRIEHNGRPVFSSTGRVVGEFSHRMLLKDHRLGAVITSTNAYELFVDGRRFEELPEASFSMMDAWRREALPGSAATMASNGSTRSEVRGVDFADFTGGGGSGPGSRRASGAAAAEAPSGVRGGGGGGATAFDVVGAGAGFDDDAGFDPRARGAAARSARPVIRAPSARGPAAATAAGTVWEAVTGRAGTATQIRSMDDEDEGQAFGFTDSYGEVGAGTPTGRAPAPGRAAAPRAAIAAATADDDAFGWGSGSGLEQSAGAPPAPGRTPSRAPGAAAARGRGTAVGGSGGRQRQPDPFDDDAGDAFSDGLDDGRAHRGVGGDGDAFGEGVGEFADASGAGAAVDPFAEDVDDAPPNVAEEVSMLNFETDAPRAGGVGGGGGISAGGGGGGGSGGDGFDDDDLFGPAPAPAAGGGGGVGGLIASEVDDVFAAAPAGLGGGSASGGGDGGGGGGGADASSRRSEVDEATLVNLEDLTGVVKELKKVQEQLEATKKRHAADIGEIKERHATDIDKIKKRHAAAEKRHADTRDRLGAVESNVTRLNAFVAALDPLFEEQQLAVHACDAIYHVLALRMGGFSKHEPSSSPMVAWATSRRGLIVTSAAATSMGATALRVVGEFSHRMLLKDHRLGAVITSTNAYELFVDGRRFEELPEASFSMMDARRREALPGSAATMASNGSTRSEVRGVDFADFTGGGGSGPGSRRASGAAAAEAPSGVRGGGGGGATAFDVVGAGAGFDDDAGFDPRARGAAARPARPVIRAPSARGPAAATAAGTVWEAVTGRAGTATQIRSMDDEDEGQAFGFTDSYGSGAGAAVDPFAEDVDDAPPNVAEEVSMLNFETDAPRAGGVGGGGGISAGGGGGGGSGGDGFDDDDLFGPAPAPAAGGGGGVGGLIASEVDDVFAAAPAGLGGGSASGGGDGGGGGGGADASSRRSEVDEATLVNLEDLTGVRRAEAARLAGRAPTKPTTMGQLRASDRRADEGAGAAGSNQEGSTKKRHATDIGKIKKRHAADIGEIKERHADTRDRLGAVESNVTRLNAFVAALDPLFEEQQLAVHACDAIYHVLALRMGGFSEHEPSSSPMVAWATSRRGLIVTSAAATSMGATALVIKPEQRGSEDLARRCRESGGRKKTVLPPAWLSDLAKGRNTNAHEFGGYMGAMPTLSPRAVKGRHRSD</sequence>
<feature type="compositionally biased region" description="Gly residues" evidence="2">
    <location>
        <begin position="369"/>
        <end position="381"/>
    </location>
</feature>
<dbReference type="Proteomes" id="UP000322899">
    <property type="component" value="Unassembled WGS sequence"/>
</dbReference>
<protein>
    <submittedName>
        <fullName evidence="3">Uncharacterized protein</fullName>
    </submittedName>
</protein>
<organism evidence="3 4">
    <name type="scientific">Cafeteria roenbergensis</name>
    <name type="common">Marine flagellate</name>
    <dbReference type="NCBI Taxonomy" id="33653"/>
    <lineage>
        <taxon>Eukaryota</taxon>
        <taxon>Sar</taxon>
        <taxon>Stramenopiles</taxon>
        <taxon>Bigyra</taxon>
        <taxon>Opalozoa</taxon>
        <taxon>Bicosoecida</taxon>
        <taxon>Cafeteriaceae</taxon>
        <taxon>Cafeteria</taxon>
    </lineage>
</organism>
<evidence type="ECO:0000313" key="3">
    <source>
        <dbReference type="EMBL" id="KAA0165393.1"/>
    </source>
</evidence>
<evidence type="ECO:0000313" key="4">
    <source>
        <dbReference type="Proteomes" id="UP000322899"/>
    </source>
</evidence>
<feature type="compositionally biased region" description="Gly residues" evidence="2">
    <location>
        <begin position="491"/>
        <end position="505"/>
    </location>
</feature>
<feature type="region of interest" description="Disordered" evidence="2">
    <location>
        <begin position="1005"/>
        <end position="1056"/>
    </location>
</feature>
<feature type="compositionally biased region" description="Low complexity" evidence="2">
    <location>
        <begin position="268"/>
        <end position="281"/>
    </location>
</feature>
<feature type="region of interest" description="Disordered" evidence="2">
    <location>
        <begin position="143"/>
        <end position="177"/>
    </location>
</feature>
<reference evidence="3 4" key="1">
    <citation type="submission" date="2019-07" db="EMBL/GenBank/DDBJ databases">
        <title>Genomes of Cafeteria roenbergensis.</title>
        <authorList>
            <person name="Fischer M.G."/>
            <person name="Hackl T."/>
            <person name="Roman M."/>
        </authorList>
    </citation>
    <scope>NUCLEOTIDE SEQUENCE [LARGE SCALE GENOMIC DNA]</scope>
    <source>
        <strain evidence="3 4">E4-10P</strain>
    </source>
</reference>
<accession>A0A5A8DIQ3</accession>
<proteinExistence type="predicted"/>
<name>A0A5A8DIQ3_CAFRO</name>
<feature type="compositionally biased region" description="Gly residues" evidence="2">
    <location>
        <begin position="963"/>
        <end position="977"/>
    </location>
</feature>
<feature type="region of interest" description="Disordered" evidence="2">
    <location>
        <begin position="735"/>
        <end position="772"/>
    </location>
</feature>
<feature type="compositionally biased region" description="Low complexity" evidence="2">
    <location>
        <begin position="751"/>
        <end position="766"/>
    </location>
</feature>
<feature type="coiled-coil region" evidence="1">
    <location>
        <begin position="522"/>
        <end position="581"/>
    </location>
</feature>
<gene>
    <name evidence="3" type="ORF">FNF27_07676</name>
</gene>
<evidence type="ECO:0000256" key="1">
    <source>
        <dbReference type="SAM" id="Coils"/>
    </source>
</evidence>
<feature type="region of interest" description="Disordered" evidence="2">
    <location>
        <begin position="420"/>
        <end position="461"/>
    </location>
</feature>
<dbReference type="AlphaFoldDB" id="A0A5A8DIQ3"/>